<dbReference type="KEGG" id="elk:111146143"/>
<sequence length="383" mass="41434">MGRFCAKVAREKNPVSGREDQRWYPGTSGEFIRSMAASSPEEWGSVRMWQLGLSFCQAPPAGSLKGTSEKCIPTAAAAGSHKAFETKPKLHLISGSPSGKPHVPPTASPSSLQAKLQETGGGGAVTSRRRCVTERRRLRRWRWLRQRRHFSRQRRRQRGCCSSQHPWRGHFSPILAEGRELQPPLQQFEFQFLQALRTGRTEEEPKKLPPLPQTAGAPPLAGQSVGRRHHHRRRPSLFSGAARGGRDRRRPRGGSPCKGRTEPASPHPERVSARDSRHVPGAELRLKPGRGPPARAEAPPPARGPSASPSPPLLAESGIPGSRFATPSSSSLSVREPRADAGTGLRSPSGAAPPLTPPPPPPLRPPTPTPSQGLLTAPSAELD</sequence>
<feature type="compositionally biased region" description="Pro residues" evidence="1">
    <location>
        <begin position="354"/>
        <end position="369"/>
    </location>
</feature>
<accession>A0A2Y9J8I5</accession>
<evidence type="ECO:0000313" key="3">
    <source>
        <dbReference type="RefSeq" id="XP_022357273.1"/>
    </source>
</evidence>
<evidence type="ECO:0000313" key="2">
    <source>
        <dbReference type="Proteomes" id="UP000248482"/>
    </source>
</evidence>
<dbReference type="GeneID" id="111146143"/>
<dbReference type="RefSeq" id="XP_022357273.1">
    <property type="nucleotide sequence ID" value="XM_022501565.1"/>
</dbReference>
<name>A0A2Y9J8I5_ENHLU</name>
<proteinExistence type="predicted"/>
<organism evidence="2 3">
    <name type="scientific">Enhydra lutris kenyoni</name>
    <name type="common">northern sea otter</name>
    <dbReference type="NCBI Taxonomy" id="391180"/>
    <lineage>
        <taxon>Eukaryota</taxon>
        <taxon>Metazoa</taxon>
        <taxon>Chordata</taxon>
        <taxon>Craniata</taxon>
        <taxon>Vertebrata</taxon>
        <taxon>Euteleostomi</taxon>
        <taxon>Mammalia</taxon>
        <taxon>Eutheria</taxon>
        <taxon>Laurasiatheria</taxon>
        <taxon>Carnivora</taxon>
        <taxon>Caniformia</taxon>
        <taxon>Musteloidea</taxon>
        <taxon>Mustelidae</taxon>
        <taxon>Lutrinae</taxon>
        <taxon>Enhydra</taxon>
    </lineage>
</organism>
<dbReference type="Proteomes" id="UP000248482">
    <property type="component" value="Unplaced"/>
</dbReference>
<feature type="compositionally biased region" description="Basic residues" evidence="1">
    <location>
        <begin position="226"/>
        <end position="235"/>
    </location>
</feature>
<protein>
    <submittedName>
        <fullName evidence="3">Proline-rich protein 36-like</fullName>
    </submittedName>
</protein>
<feature type="region of interest" description="Disordered" evidence="1">
    <location>
        <begin position="95"/>
        <end position="130"/>
    </location>
</feature>
<feature type="region of interest" description="Disordered" evidence="1">
    <location>
        <begin position="200"/>
        <end position="383"/>
    </location>
</feature>
<feature type="compositionally biased region" description="Basic and acidic residues" evidence="1">
    <location>
        <begin position="267"/>
        <end position="286"/>
    </location>
</feature>
<gene>
    <name evidence="3" type="primary">LOC111146143</name>
</gene>
<reference evidence="3" key="1">
    <citation type="submission" date="2025-08" db="UniProtKB">
        <authorList>
            <consortium name="RefSeq"/>
        </authorList>
    </citation>
    <scope>IDENTIFICATION</scope>
    <source>
        <tissue evidence="3">Blood</tissue>
    </source>
</reference>
<evidence type="ECO:0000256" key="1">
    <source>
        <dbReference type="SAM" id="MobiDB-lite"/>
    </source>
</evidence>
<keyword evidence="2" id="KW-1185">Reference proteome</keyword>
<feature type="compositionally biased region" description="Pro residues" evidence="1">
    <location>
        <begin position="298"/>
        <end position="312"/>
    </location>
</feature>
<dbReference type="AlphaFoldDB" id="A0A2Y9J8I5"/>